<evidence type="ECO:0000313" key="1">
    <source>
        <dbReference type="EMBL" id="MFE4108383.1"/>
    </source>
</evidence>
<protein>
    <submittedName>
        <fullName evidence="1">Uncharacterized protein</fullName>
    </submittedName>
</protein>
<dbReference type="Proteomes" id="UP001600165">
    <property type="component" value="Unassembled WGS sequence"/>
</dbReference>
<evidence type="ECO:0000313" key="2">
    <source>
        <dbReference type="Proteomes" id="UP001600165"/>
    </source>
</evidence>
<reference evidence="1 2" key="1">
    <citation type="submission" date="2024-10" db="EMBL/GenBank/DDBJ databases">
        <authorList>
            <person name="Ratan Roy A."/>
            <person name="Morales Sandoval P.H."/>
            <person name="De Los Santos Villalobos S."/>
            <person name="Chakraborty S."/>
            <person name="Mukherjee J."/>
        </authorList>
    </citation>
    <scope>NUCLEOTIDE SEQUENCE [LARGE SCALE GENOMIC DNA]</scope>
    <source>
        <strain evidence="1 2">S1</strain>
    </source>
</reference>
<dbReference type="RefSeq" id="WP_377968014.1">
    <property type="nucleotide sequence ID" value="NZ_JBHZOL010000109.1"/>
</dbReference>
<accession>A0ABW6IJK2</accession>
<sequence length="80" mass="9010">MPIDPYEPELAKRKTALSIADRQLKTAMSEFQNASHNASARPNSDVKQPLEKVLVALKDYAQTAKELTEWIDQKQGAKQQ</sequence>
<proteinExistence type="predicted"/>
<comment type="caution">
    <text evidence="1">The sequence shown here is derived from an EMBL/GenBank/DDBJ whole genome shotgun (WGS) entry which is preliminary data.</text>
</comment>
<name>A0ABW6IJK2_9CYAN</name>
<organism evidence="1 2">
    <name type="scientific">Almyronema epifaneia S1</name>
    <dbReference type="NCBI Taxonomy" id="2991925"/>
    <lineage>
        <taxon>Bacteria</taxon>
        <taxon>Bacillati</taxon>
        <taxon>Cyanobacteriota</taxon>
        <taxon>Cyanophyceae</taxon>
        <taxon>Nodosilineales</taxon>
        <taxon>Nodosilineaceae</taxon>
        <taxon>Almyronema</taxon>
        <taxon>Almyronema epifaneia</taxon>
    </lineage>
</organism>
<dbReference type="EMBL" id="JBHZOL010000109">
    <property type="protein sequence ID" value="MFE4108383.1"/>
    <property type="molecule type" value="Genomic_DNA"/>
</dbReference>
<gene>
    <name evidence="1" type="ORF">ACFVKH_19040</name>
</gene>
<keyword evidence="2" id="KW-1185">Reference proteome</keyword>